<dbReference type="Proteomes" id="UP000177369">
    <property type="component" value="Unassembled WGS sequence"/>
</dbReference>
<organism evidence="2 3">
    <name type="scientific">Candidatus Curtissbacteria bacterium RIFCSPHIGHO2_02_FULL_40_16b</name>
    <dbReference type="NCBI Taxonomy" id="1797714"/>
    <lineage>
        <taxon>Bacteria</taxon>
        <taxon>Candidatus Curtissiibacteriota</taxon>
    </lineage>
</organism>
<sequence length="86" mass="9889">MQRTQVYFPKEVLDELRREAYEKRKTLAAIIREKVAKTTGVKSAKTSKSTIVRRLKLLDEISNLNLPTTSPQNMKKAFSEAHDARL</sequence>
<dbReference type="AlphaFoldDB" id="A0A1F5GAV1"/>
<dbReference type="EMBL" id="MFBD01000016">
    <property type="protein sequence ID" value="OGD88955.1"/>
    <property type="molecule type" value="Genomic_DNA"/>
</dbReference>
<name>A0A1F5GAV1_9BACT</name>
<feature type="region of interest" description="Disordered" evidence="1">
    <location>
        <begin position="66"/>
        <end position="86"/>
    </location>
</feature>
<gene>
    <name evidence="2" type="ORF">A3D04_02045</name>
</gene>
<evidence type="ECO:0000313" key="2">
    <source>
        <dbReference type="EMBL" id="OGD88955.1"/>
    </source>
</evidence>
<comment type="caution">
    <text evidence="2">The sequence shown here is derived from an EMBL/GenBank/DDBJ whole genome shotgun (WGS) entry which is preliminary data.</text>
</comment>
<evidence type="ECO:0000313" key="3">
    <source>
        <dbReference type="Proteomes" id="UP000177369"/>
    </source>
</evidence>
<reference evidence="2 3" key="1">
    <citation type="journal article" date="2016" name="Nat. Commun.">
        <title>Thousands of microbial genomes shed light on interconnected biogeochemical processes in an aquifer system.</title>
        <authorList>
            <person name="Anantharaman K."/>
            <person name="Brown C.T."/>
            <person name="Hug L.A."/>
            <person name="Sharon I."/>
            <person name="Castelle C.J."/>
            <person name="Probst A.J."/>
            <person name="Thomas B.C."/>
            <person name="Singh A."/>
            <person name="Wilkins M.J."/>
            <person name="Karaoz U."/>
            <person name="Brodie E.L."/>
            <person name="Williams K.H."/>
            <person name="Hubbard S.S."/>
            <person name="Banfield J.F."/>
        </authorList>
    </citation>
    <scope>NUCLEOTIDE SEQUENCE [LARGE SCALE GENOMIC DNA]</scope>
</reference>
<protein>
    <submittedName>
        <fullName evidence="2">Uncharacterized protein</fullName>
    </submittedName>
</protein>
<feature type="compositionally biased region" description="Basic and acidic residues" evidence="1">
    <location>
        <begin position="77"/>
        <end position="86"/>
    </location>
</feature>
<evidence type="ECO:0000256" key="1">
    <source>
        <dbReference type="SAM" id="MobiDB-lite"/>
    </source>
</evidence>
<proteinExistence type="predicted"/>
<accession>A0A1F5GAV1</accession>